<feature type="transmembrane region" description="Helical" evidence="3">
    <location>
        <begin position="149"/>
        <end position="170"/>
    </location>
</feature>
<dbReference type="InterPro" id="IPR043130">
    <property type="entry name" value="CDP-OH_PTrfase_TM_dom"/>
</dbReference>
<dbReference type="EMBL" id="BAABLK010000033">
    <property type="protein sequence ID" value="GAA5227765.1"/>
    <property type="molecule type" value="Genomic_DNA"/>
</dbReference>
<accession>A0ABP9TQS2</accession>
<name>A0ABP9TQS2_9MICC</name>
<feature type="transmembrane region" description="Helical" evidence="3">
    <location>
        <begin position="109"/>
        <end position="128"/>
    </location>
</feature>
<proteinExistence type="inferred from homology"/>
<dbReference type="InterPro" id="IPR048254">
    <property type="entry name" value="CDP_ALCOHOL_P_TRANSF_CS"/>
</dbReference>
<dbReference type="Proteomes" id="UP001501257">
    <property type="component" value="Unassembled WGS sequence"/>
</dbReference>
<evidence type="ECO:0000313" key="4">
    <source>
        <dbReference type="EMBL" id="GAA5227765.1"/>
    </source>
</evidence>
<evidence type="ECO:0000256" key="3">
    <source>
        <dbReference type="SAM" id="Phobius"/>
    </source>
</evidence>
<organism evidence="4 5">
    <name type="scientific">Paeniglutamicibacter antarcticus</name>
    <dbReference type="NCBI Taxonomy" id="494023"/>
    <lineage>
        <taxon>Bacteria</taxon>
        <taxon>Bacillati</taxon>
        <taxon>Actinomycetota</taxon>
        <taxon>Actinomycetes</taxon>
        <taxon>Micrococcales</taxon>
        <taxon>Micrococcaceae</taxon>
        <taxon>Paeniglutamicibacter</taxon>
    </lineage>
</organism>
<comment type="similarity">
    <text evidence="2">Belongs to the CDP-alcohol phosphatidyltransferase class-I family.</text>
</comment>
<keyword evidence="3" id="KW-1133">Transmembrane helix</keyword>
<dbReference type="Pfam" id="PF01066">
    <property type="entry name" value="CDP-OH_P_transf"/>
    <property type="match status" value="1"/>
</dbReference>
<reference evidence="5" key="1">
    <citation type="journal article" date="2019" name="Int. J. Syst. Evol. Microbiol.">
        <title>The Global Catalogue of Microorganisms (GCM) 10K type strain sequencing project: providing services to taxonomists for standard genome sequencing and annotation.</title>
        <authorList>
            <consortium name="The Broad Institute Genomics Platform"/>
            <consortium name="The Broad Institute Genome Sequencing Center for Infectious Disease"/>
            <person name="Wu L."/>
            <person name="Ma J."/>
        </authorList>
    </citation>
    <scope>NUCLEOTIDE SEQUENCE [LARGE SCALE GENOMIC DNA]</scope>
    <source>
        <strain evidence="5">JCM 18952</strain>
    </source>
</reference>
<keyword evidence="5" id="KW-1185">Reference proteome</keyword>
<feature type="transmembrane region" description="Helical" evidence="3">
    <location>
        <begin position="36"/>
        <end position="53"/>
    </location>
</feature>
<evidence type="ECO:0000256" key="2">
    <source>
        <dbReference type="RuleBase" id="RU003750"/>
    </source>
</evidence>
<feature type="transmembrane region" description="Helical" evidence="3">
    <location>
        <begin position="176"/>
        <end position="195"/>
    </location>
</feature>
<dbReference type="Gene3D" id="1.20.120.1760">
    <property type="match status" value="1"/>
</dbReference>
<sequence length="205" mass="22553">MAAIAFVLGTTPNKVTGVSAAFTFSGIILIASFEPVWWLSMLAALLLALGYALDSADGQLARLQGKGSAAGEWLDHVVDAIKTAVLHLAVLICWYRFYDLDERMYLLPIAFQVVASVLFFAMILTDQLRRLNRGKSEHFLEGQGSSSTAYSLAVLPTDYGLMCVVFALLFWHEGFIVLYALLLAANSGFLALALVKWFREVSRHV</sequence>
<evidence type="ECO:0000313" key="5">
    <source>
        <dbReference type="Proteomes" id="UP001501257"/>
    </source>
</evidence>
<dbReference type="InterPro" id="IPR000462">
    <property type="entry name" value="CDP-OH_P_trans"/>
</dbReference>
<comment type="caution">
    <text evidence="4">The sequence shown here is derived from an EMBL/GenBank/DDBJ whole genome shotgun (WGS) entry which is preliminary data.</text>
</comment>
<protein>
    <submittedName>
        <fullName evidence="4">CDP-alcohol phosphatidyltransferase family protein</fullName>
    </submittedName>
</protein>
<gene>
    <name evidence="4" type="ORF">GCM10025778_22980</name>
</gene>
<keyword evidence="3" id="KW-0472">Membrane</keyword>
<evidence type="ECO:0000256" key="1">
    <source>
        <dbReference type="ARBA" id="ARBA00022679"/>
    </source>
</evidence>
<keyword evidence="3" id="KW-0812">Transmembrane</keyword>
<keyword evidence="1 2" id="KW-0808">Transferase</keyword>
<dbReference type="RefSeq" id="WP_345468232.1">
    <property type="nucleotide sequence ID" value="NZ_BAABLK010000033.1"/>
</dbReference>
<dbReference type="PROSITE" id="PS00379">
    <property type="entry name" value="CDP_ALCOHOL_P_TRANSF"/>
    <property type="match status" value="1"/>
</dbReference>